<dbReference type="InterPro" id="IPR058505">
    <property type="entry name" value="DUF8192"/>
</dbReference>
<accession>A0A644SPX4</accession>
<evidence type="ECO:0000313" key="2">
    <source>
        <dbReference type="EMBL" id="MPL56695.1"/>
    </source>
</evidence>
<gene>
    <name evidence="2" type="ORF">SDC9_02184</name>
</gene>
<reference evidence="2" key="1">
    <citation type="submission" date="2019-08" db="EMBL/GenBank/DDBJ databases">
        <authorList>
            <person name="Kucharzyk K."/>
            <person name="Murdoch R.W."/>
            <person name="Higgins S."/>
            <person name="Loffler F."/>
        </authorList>
    </citation>
    <scope>NUCLEOTIDE SEQUENCE</scope>
</reference>
<feature type="domain" description="DUF8192" evidence="1">
    <location>
        <begin position="106"/>
        <end position="205"/>
    </location>
</feature>
<name>A0A644SPX4_9ZZZZ</name>
<proteinExistence type="predicted"/>
<organism evidence="2">
    <name type="scientific">bioreactor metagenome</name>
    <dbReference type="NCBI Taxonomy" id="1076179"/>
    <lineage>
        <taxon>unclassified sequences</taxon>
        <taxon>metagenomes</taxon>
        <taxon>ecological metagenomes</taxon>
    </lineage>
</organism>
<protein>
    <recommendedName>
        <fullName evidence="1">DUF8192 domain-containing protein</fullName>
    </recommendedName>
</protein>
<dbReference type="AlphaFoldDB" id="A0A644SPX4"/>
<sequence length="214" mass="25236">MKKLISITILLLIPTFLFSQNEIKIIGILKLKNNSFFIENQFKRYVFYSDSINLKKFKNKNVIVEVKKLYETKPTNYFLNKIGERNNLTYYKAEVSNIILNNNYDETLNETETAILNQYLLNKSPFDNFNIKKFIFIRGNGTNIITKDDFFQEINKSISKYGEIKGTYCYEFSDTEKNENGGFDGMIIIWSKLNMSETRKEKILKLFPKIIKTN</sequence>
<evidence type="ECO:0000259" key="1">
    <source>
        <dbReference type="Pfam" id="PF26612"/>
    </source>
</evidence>
<dbReference type="EMBL" id="VSSQ01000003">
    <property type="protein sequence ID" value="MPL56695.1"/>
    <property type="molecule type" value="Genomic_DNA"/>
</dbReference>
<dbReference type="Pfam" id="PF26612">
    <property type="entry name" value="DUF8192"/>
    <property type="match status" value="1"/>
</dbReference>
<comment type="caution">
    <text evidence="2">The sequence shown here is derived from an EMBL/GenBank/DDBJ whole genome shotgun (WGS) entry which is preliminary data.</text>
</comment>